<sequence>MVLRAGTEVPMRTNGELSSKTNRQGDRFDLTVTEDVLVGPHIVIPRGARGIGEITRLIPKGAFGKSGKLELRLLYVEVGNARVRLDGRAGDRGRSGTGATVATAVLAGVFSAFVTGTSARLPSGSTLVGYVERDLPLVLRPRSAAGDAQMTQGAAN</sequence>
<keyword evidence="3" id="KW-1185">Reference proteome</keyword>
<dbReference type="Proteomes" id="UP000244162">
    <property type="component" value="Unassembled WGS sequence"/>
</dbReference>
<proteinExistence type="predicted"/>
<dbReference type="AlphaFoldDB" id="A0A2T5G2J0"/>
<protein>
    <submittedName>
        <fullName evidence="2">Uncharacterized protein</fullName>
    </submittedName>
</protein>
<comment type="caution">
    <text evidence="2">The sequence shown here is derived from an EMBL/GenBank/DDBJ whole genome shotgun (WGS) entry which is preliminary data.</text>
</comment>
<name>A0A2T5G2J0_9SPHN</name>
<evidence type="ECO:0000313" key="3">
    <source>
        <dbReference type="Proteomes" id="UP000244162"/>
    </source>
</evidence>
<organism evidence="2 3">
    <name type="scientific">Sphingomonas oleivorans</name>
    <dbReference type="NCBI Taxonomy" id="1735121"/>
    <lineage>
        <taxon>Bacteria</taxon>
        <taxon>Pseudomonadati</taxon>
        <taxon>Pseudomonadota</taxon>
        <taxon>Alphaproteobacteria</taxon>
        <taxon>Sphingomonadales</taxon>
        <taxon>Sphingomonadaceae</taxon>
        <taxon>Sphingomonas</taxon>
    </lineage>
</organism>
<evidence type="ECO:0000256" key="1">
    <source>
        <dbReference type="SAM" id="MobiDB-lite"/>
    </source>
</evidence>
<evidence type="ECO:0000313" key="2">
    <source>
        <dbReference type="EMBL" id="PTQ13321.1"/>
    </source>
</evidence>
<accession>A0A2T5G2J0</accession>
<gene>
    <name evidence="2" type="ORF">CLG96_04260</name>
</gene>
<feature type="region of interest" description="Disordered" evidence="1">
    <location>
        <begin position="1"/>
        <end position="24"/>
    </location>
</feature>
<dbReference type="EMBL" id="NWBU01000004">
    <property type="protein sequence ID" value="PTQ13321.1"/>
    <property type="molecule type" value="Genomic_DNA"/>
</dbReference>
<reference evidence="2 3" key="1">
    <citation type="submission" date="2017-09" db="EMBL/GenBank/DDBJ databases">
        <title>Sphingomonas panjinensis sp.nov., isolated from oil-contaminated soil.</title>
        <authorList>
            <person name="Wang L."/>
            <person name="Chen L."/>
        </authorList>
    </citation>
    <scope>NUCLEOTIDE SEQUENCE [LARGE SCALE GENOMIC DNA]</scope>
    <source>
        <strain evidence="2 3">FW-11</strain>
    </source>
</reference>